<proteinExistence type="inferred from homology"/>
<dbReference type="GO" id="GO:0047372">
    <property type="term" value="F:monoacylglycerol lipase activity"/>
    <property type="evidence" value="ECO:0000318"/>
    <property type="project" value="GO_Central"/>
</dbReference>
<dbReference type="InterPro" id="IPR050960">
    <property type="entry name" value="AB_hydrolase_4_sf"/>
</dbReference>
<organism evidence="5 6">
    <name type="scientific">Klebsormidium nitens</name>
    <name type="common">Green alga</name>
    <name type="synonym">Ulothrix nitens</name>
    <dbReference type="NCBI Taxonomy" id="105231"/>
    <lineage>
        <taxon>Eukaryota</taxon>
        <taxon>Viridiplantae</taxon>
        <taxon>Streptophyta</taxon>
        <taxon>Klebsormidiophyceae</taxon>
        <taxon>Klebsormidiales</taxon>
        <taxon>Klebsormidiaceae</taxon>
        <taxon>Klebsormidium</taxon>
    </lineage>
</organism>
<dbReference type="GO" id="GO:0006629">
    <property type="term" value="P:lipid metabolic process"/>
    <property type="evidence" value="ECO:0000318"/>
    <property type="project" value="GO_Central"/>
</dbReference>
<dbReference type="InterPro" id="IPR029058">
    <property type="entry name" value="AB_hydrolase_fold"/>
</dbReference>
<keyword evidence="6" id="KW-1185">Reference proteome</keyword>
<dbReference type="EMBL" id="DF237261">
    <property type="protein sequence ID" value="GAQ86802.1"/>
    <property type="molecule type" value="Genomic_DNA"/>
</dbReference>
<dbReference type="Pfam" id="PF12146">
    <property type="entry name" value="Hydrolase_4"/>
    <property type="match status" value="1"/>
</dbReference>
<evidence type="ECO:0000259" key="4">
    <source>
        <dbReference type="Pfam" id="PF12146"/>
    </source>
</evidence>
<dbReference type="PANTHER" id="PTHR10794:SF63">
    <property type="entry name" value="ALPHA_BETA HYDROLASE 1, ISOFORM A"/>
    <property type="match status" value="1"/>
</dbReference>
<evidence type="ECO:0000313" key="6">
    <source>
        <dbReference type="Proteomes" id="UP000054558"/>
    </source>
</evidence>
<dbReference type="OMA" id="PVCTRET"/>
<dbReference type="AlphaFoldDB" id="A0A1Y1IA18"/>
<dbReference type="OrthoDB" id="247542at2759"/>
<name>A0A1Y1IA18_KLENI</name>
<gene>
    <name evidence="5" type="ORF">KFL_003120090</name>
</gene>
<feature type="signal peptide" evidence="3">
    <location>
        <begin position="1"/>
        <end position="24"/>
    </location>
</feature>
<accession>A0A1Y1IA18</accession>
<dbReference type="InterPro" id="IPR022742">
    <property type="entry name" value="Hydrolase_4"/>
</dbReference>
<evidence type="ECO:0000256" key="3">
    <source>
        <dbReference type="SAM" id="SignalP"/>
    </source>
</evidence>
<dbReference type="Proteomes" id="UP000054558">
    <property type="component" value="Unassembled WGS sequence"/>
</dbReference>
<protein>
    <submittedName>
        <fullName evidence="5">Alpha/beta fold family domain containing protein</fullName>
    </submittedName>
</protein>
<comment type="similarity">
    <text evidence="1">Belongs to the AB hydrolase superfamily. AB hydrolase 4 family.</text>
</comment>
<evidence type="ECO:0000313" key="5">
    <source>
        <dbReference type="EMBL" id="GAQ86802.1"/>
    </source>
</evidence>
<keyword evidence="2" id="KW-0472">Membrane</keyword>
<feature type="transmembrane region" description="Helical" evidence="2">
    <location>
        <begin position="75"/>
        <end position="94"/>
    </location>
</feature>
<keyword evidence="2" id="KW-1133">Transmembrane helix</keyword>
<sequence>MLSVGVTPCILVIVQLLNCNACSALLPSGLGRSPAQQLFQGTHLRSDRRLSHRPAASKAMDSQTCPGGFSHQPDWVWVAVAVLVGIGAFLYWALDFYLLEALLGTSKVEVEWDRDSPITKLAAKHCKSLTRGRFRSTPLLCSPHLQVVYLALEKGPKVTYRREVVIQRDGGSVGLDWAGAEKPDTPTVIITPGLTSDSTPAYVKYLVAAIVKQGWRAVVINHRGLGGVSFTSDATHHAGWTTDIREVVALLQKRIPAAHLAVVGCSLGANMTIRYLGEEGDKTPVVGGFTCGSPYDMLIVDRFCNRKLIQKIWCKLMADGMKEYAEKNREAFAKVADRAHVMASRTVHEFDDRVVRVIAKYETVDSYYRQSSCAPVVTSIRVPLLAVSALDDPICTQEAIPRDEIRLNPNVVLATAARGGHLAIYEGWLPTQVWWTRPCVEFLGALFEKAGKK</sequence>
<evidence type="ECO:0000256" key="2">
    <source>
        <dbReference type="SAM" id="Phobius"/>
    </source>
</evidence>
<feature type="chain" id="PRO_5013027949" evidence="3">
    <location>
        <begin position="25"/>
        <end position="453"/>
    </location>
</feature>
<dbReference type="GO" id="GO:0034338">
    <property type="term" value="F:short-chain carboxylesterase activity"/>
    <property type="evidence" value="ECO:0000318"/>
    <property type="project" value="GO_Central"/>
</dbReference>
<dbReference type="STRING" id="105231.A0A1Y1IA18"/>
<reference evidence="5 6" key="1">
    <citation type="journal article" date="2014" name="Nat. Commun.">
        <title>Klebsormidium flaccidum genome reveals primary factors for plant terrestrial adaptation.</title>
        <authorList>
            <person name="Hori K."/>
            <person name="Maruyama F."/>
            <person name="Fujisawa T."/>
            <person name="Togashi T."/>
            <person name="Yamamoto N."/>
            <person name="Seo M."/>
            <person name="Sato S."/>
            <person name="Yamada T."/>
            <person name="Mori H."/>
            <person name="Tajima N."/>
            <person name="Moriyama T."/>
            <person name="Ikeuchi M."/>
            <person name="Watanabe M."/>
            <person name="Wada H."/>
            <person name="Kobayashi K."/>
            <person name="Saito M."/>
            <person name="Masuda T."/>
            <person name="Sasaki-Sekimoto Y."/>
            <person name="Mashiguchi K."/>
            <person name="Awai K."/>
            <person name="Shimojima M."/>
            <person name="Masuda S."/>
            <person name="Iwai M."/>
            <person name="Nobusawa T."/>
            <person name="Narise T."/>
            <person name="Kondo S."/>
            <person name="Saito H."/>
            <person name="Sato R."/>
            <person name="Murakawa M."/>
            <person name="Ihara Y."/>
            <person name="Oshima-Yamada Y."/>
            <person name="Ohtaka K."/>
            <person name="Satoh M."/>
            <person name="Sonobe K."/>
            <person name="Ishii M."/>
            <person name="Ohtani R."/>
            <person name="Kanamori-Sato M."/>
            <person name="Honoki R."/>
            <person name="Miyazaki D."/>
            <person name="Mochizuki H."/>
            <person name="Umetsu J."/>
            <person name="Higashi K."/>
            <person name="Shibata D."/>
            <person name="Kamiya Y."/>
            <person name="Sato N."/>
            <person name="Nakamura Y."/>
            <person name="Tabata S."/>
            <person name="Ida S."/>
            <person name="Kurokawa K."/>
            <person name="Ohta H."/>
        </authorList>
    </citation>
    <scope>NUCLEOTIDE SEQUENCE [LARGE SCALE GENOMIC DNA]</scope>
    <source>
        <strain evidence="5 6">NIES-2285</strain>
    </source>
</reference>
<keyword evidence="3" id="KW-0732">Signal</keyword>
<feature type="domain" description="Serine aminopeptidase S33" evidence="4">
    <location>
        <begin position="187"/>
        <end position="400"/>
    </location>
</feature>
<keyword evidence="2" id="KW-0812">Transmembrane</keyword>
<dbReference type="PANTHER" id="PTHR10794">
    <property type="entry name" value="ABHYDROLASE DOMAIN-CONTAINING PROTEIN"/>
    <property type="match status" value="1"/>
</dbReference>
<evidence type="ECO:0000256" key="1">
    <source>
        <dbReference type="ARBA" id="ARBA00010884"/>
    </source>
</evidence>
<dbReference type="Gene3D" id="3.40.50.1820">
    <property type="entry name" value="alpha/beta hydrolase"/>
    <property type="match status" value="1"/>
</dbReference>
<dbReference type="SUPFAM" id="SSF53474">
    <property type="entry name" value="alpha/beta-Hydrolases"/>
    <property type="match status" value="1"/>
</dbReference>